<dbReference type="Pfam" id="PF00892">
    <property type="entry name" value="EamA"/>
    <property type="match status" value="2"/>
</dbReference>
<reference evidence="7 8" key="1">
    <citation type="submission" date="2024-05" db="EMBL/GenBank/DDBJ databases">
        <authorList>
            <person name="Duchaud E."/>
        </authorList>
    </citation>
    <scope>NUCLEOTIDE SEQUENCE [LARGE SCALE GENOMIC DNA]</scope>
    <source>
        <strain evidence="7">Ena-SAMPLE-TAB-13-05-2024-13:56:06:370-140302</strain>
    </source>
</reference>
<evidence type="ECO:0000313" key="7">
    <source>
        <dbReference type="EMBL" id="CAL2078819.1"/>
    </source>
</evidence>
<comment type="subcellular location">
    <subcellularLocation>
        <location evidence="1">Membrane</location>
        <topology evidence="1">Multi-pass membrane protein</topology>
    </subcellularLocation>
</comment>
<dbReference type="RefSeq" id="WP_348710443.1">
    <property type="nucleotide sequence ID" value="NZ_CAXIXY010000003.1"/>
</dbReference>
<feature type="domain" description="EamA" evidence="6">
    <location>
        <begin position="141"/>
        <end position="271"/>
    </location>
</feature>
<sequence length="277" mass="31268">MRKAIIFMIISALSFSVLNILVKDLRHFNVYQIVFFRSIITLCFTIPLLVRNKINLLGNKRSLLLARGTIGFIAMTLFFTSLQYLKTGTAVSIRYISPIFAAIFAVFLLREKIKWNQWIYFAIAFLGVLILKGFDTDVSTIGFLIVLASAVLTGLVFILIRKIGASDHPLVIINYFMGISAIISGMFTLFYWETPTSLEWLTFISLGVFGYFGQYYMTKAFQTSEINKSAPLKYIEVVFTMLAGVFWLDEKYTIIGLIGAGIVVTGVVLNTIFVSRK</sequence>
<keyword evidence="2 5" id="KW-0812">Transmembrane</keyword>
<evidence type="ECO:0000313" key="8">
    <source>
        <dbReference type="Proteomes" id="UP001497416"/>
    </source>
</evidence>
<dbReference type="InterPro" id="IPR037185">
    <property type="entry name" value="EmrE-like"/>
</dbReference>
<dbReference type="SUPFAM" id="SSF103481">
    <property type="entry name" value="Multidrug resistance efflux transporter EmrE"/>
    <property type="match status" value="2"/>
</dbReference>
<feature type="transmembrane region" description="Helical" evidence="5">
    <location>
        <begin position="29"/>
        <end position="50"/>
    </location>
</feature>
<protein>
    <submittedName>
        <fullName evidence="7">S-adenosylmethionine uptake transporter</fullName>
    </submittedName>
</protein>
<feature type="transmembrane region" description="Helical" evidence="5">
    <location>
        <begin position="230"/>
        <end position="248"/>
    </location>
</feature>
<comment type="caution">
    <text evidence="7">The sequence shown here is derived from an EMBL/GenBank/DDBJ whole genome shotgun (WGS) entry which is preliminary data.</text>
</comment>
<feature type="transmembrane region" description="Helical" evidence="5">
    <location>
        <begin position="118"/>
        <end position="134"/>
    </location>
</feature>
<feature type="transmembrane region" description="Helical" evidence="5">
    <location>
        <begin position="62"/>
        <end position="85"/>
    </location>
</feature>
<name>A0ABM9NTZ9_9FLAO</name>
<feature type="transmembrane region" description="Helical" evidence="5">
    <location>
        <begin position="254"/>
        <end position="274"/>
    </location>
</feature>
<evidence type="ECO:0000256" key="2">
    <source>
        <dbReference type="ARBA" id="ARBA00022692"/>
    </source>
</evidence>
<feature type="domain" description="EamA" evidence="6">
    <location>
        <begin position="3"/>
        <end position="131"/>
    </location>
</feature>
<feature type="transmembrane region" description="Helical" evidence="5">
    <location>
        <begin position="198"/>
        <end position="218"/>
    </location>
</feature>
<evidence type="ECO:0000259" key="6">
    <source>
        <dbReference type="Pfam" id="PF00892"/>
    </source>
</evidence>
<dbReference type="EMBL" id="CAXIXY010000003">
    <property type="protein sequence ID" value="CAL2078819.1"/>
    <property type="molecule type" value="Genomic_DNA"/>
</dbReference>
<keyword evidence="4 5" id="KW-0472">Membrane</keyword>
<feature type="transmembrane region" description="Helical" evidence="5">
    <location>
        <begin position="140"/>
        <end position="160"/>
    </location>
</feature>
<evidence type="ECO:0000256" key="3">
    <source>
        <dbReference type="ARBA" id="ARBA00022989"/>
    </source>
</evidence>
<gene>
    <name evidence="7" type="ORF">T190607A01A_10760</name>
</gene>
<feature type="transmembrane region" description="Helical" evidence="5">
    <location>
        <begin position="172"/>
        <end position="192"/>
    </location>
</feature>
<organism evidence="7 8">
    <name type="scientific">Tenacibaculum platacis</name>
    <dbReference type="NCBI Taxonomy" id="3137852"/>
    <lineage>
        <taxon>Bacteria</taxon>
        <taxon>Pseudomonadati</taxon>
        <taxon>Bacteroidota</taxon>
        <taxon>Flavobacteriia</taxon>
        <taxon>Flavobacteriales</taxon>
        <taxon>Flavobacteriaceae</taxon>
        <taxon>Tenacibaculum</taxon>
    </lineage>
</organism>
<evidence type="ECO:0000256" key="1">
    <source>
        <dbReference type="ARBA" id="ARBA00004141"/>
    </source>
</evidence>
<feature type="transmembrane region" description="Helical" evidence="5">
    <location>
        <begin position="91"/>
        <end position="109"/>
    </location>
</feature>
<keyword evidence="8" id="KW-1185">Reference proteome</keyword>
<dbReference type="Proteomes" id="UP001497416">
    <property type="component" value="Unassembled WGS sequence"/>
</dbReference>
<dbReference type="Gene3D" id="1.10.3730.20">
    <property type="match status" value="1"/>
</dbReference>
<dbReference type="PANTHER" id="PTHR22911:SF6">
    <property type="entry name" value="SOLUTE CARRIER FAMILY 35 MEMBER G1"/>
    <property type="match status" value="1"/>
</dbReference>
<accession>A0ABM9NTZ9</accession>
<evidence type="ECO:0000256" key="5">
    <source>
        <dbReference type="SAM" id="Phobius"/>
    </source>
</evidence>
<keyword evidence="3 5" id="KW-1133">Transmembrane helix</keyword>
<dbReference type="InterPro" id="IPR000620">
    <property type="entry name" value="EamA_dom"/>
</dbReference>
<proteinExistence type="predicted"/>
<dbReference type="PANTHER" id="PTHR22911">
    <property type="entry name" value="ACYL-MALONYL CONDENSING ENZYME-RELATED"/>
    <property type="match status" value="1"/>
</dbReference>
<evidence type="ECO:0000256" key="4">
    <source>
        <dbReference type="ARBA" id="ARBA00023136"/>
    </source>
</evidence>